<feature type="region of interest" description="Disordered" evidence="1">
    <location>
        <begin position="533"/>
        <end position="568"/>
    </location>
</feature>
<feature type="compositionally biased region" description="Basic and acidic residues" evidence="1">
    <location>
        <begin position="906"/>
        <end position="917"/>
    </location>
</feature>
<feature type="compositionally biased region" description="Basic residues" evidence="1">
    <location>
        <begin position="725"/>
        <end position="743"/>
    </location>
</feature>
<keyword evidence="3" id="KW-1185">Reference proteome</keyword>
<gene>
    <name evidence="2" type="ORF">SPPG_09051</name>
</gene>
<feature type="compositionally biased region" description="Basic and acidic residues" evidence="1">
    <location>
        <begin position="687"/>
        <end position="706"/>
    </location>
</feature>
<evidence type="ECO:0000313" key="2">
    <source>
        <dbReference type="EMBL" id="KND02214.1"/>
    </source>
</evidence>
<dbReference type="OrthoDB" id="2157345at2759"/>
<name>A0A0L0HN24_SPIPD</name>
<organism evidence="2 3">
    <name type="scientific">Spizellomyces punctatus (strain DAOM BR117)</name>
    <dbReference type="NCBI Taxonomy" id="645134"/>
    <lineage>
        <taxon>Eukaryota</taxon>
        <taxon>Fungi</taxon>
        <taxon>Fungi incertae sedis</taxon>
        <taxon>Chytridiomycota</taxon>
        <taxon>Chytridiomycota incertae sedis</taxon>
        <taxon>Chytridiomycetes</taxon>
        <taxon>Spizellomycetales</taxon>
        <taxon>Spizellomycetaceae</taxon>
        <taxon>Spizellomyces</taxon>
    </lineage>
</organism>
<feature type="compositionally biased region" description="Polar residues" evidence="1">
    <location>
        <begin position="362"/>
        <end position="374"/>
    </location>
</feature>
<feature type="region of interest" description="Disordered" evidence="1">
    <location>
        <begin position="892"/>
        <end position="917"/>
    </location>
</feature>
<dbReference type="RefSeq" id="XP_016610253.1">
    <property type="nucleotide sequence ID" value="XM_016757205.1"/>
</dbReference>
<feature type="region of interest" description="Disordered" evidence="1">
    <location>
        <begin position="687"/>
        <end position="753"/>
    </location>
</feature>
<feature type="region of interest" description="Disordered" evidence="1">
    <location>
        <begin position="132"/>
        <end position="155"/>
    </location>
</feature>
<accession>A0A0L0HN24</accession>
<dbReference type="AlphaFoldDB" id="A0A0L0HN24"/>
<proteinExistence type="predicted"/>
<dbReference type="EMBL" id="KQ257453">
    <property type="protein sequence ID" value="KND02214.1"/>
    <property type="molecule type" value="Genomic_DNA"/>
</dbReference>
<dbReference type="VEuPathDB" id="FungiDB:SPPG_09051"/>
<protein>
    <submittedName>
        <fullName evidence="2">Uncharacterized protein</fullName>
    </submittedName>
</protein>
<feature type="region of interest" description="Disordered" evidence="1">
    <location>
        <begin position="353"/>
        <end position="380"/>
    </location>
</feature>
<reference evidence="2 3" key="1">
    <citation type="submission" date="2009-08" db="EMBL/GenBank/DDBJ databases">
        <title>The Genome Sequence of Spizellomyces punctatus strain DAOM BR117.</title>
        <authorList>
            <consortium name="The Broad Institute Genome Sequencing Platform"/>
            <person name="Russ C."/>
            <person name="Cuomo C."/>
            <person name="Shea T."/>
            <person name="Young S.K."/>
            <person name="Zeng Q."/>
            <person name="Koehrsen M."/>
            <person name="Haas B."/>
            <person name="Borodovsky M."/>
            <person name="Guigo R."/>
            <person name="Alvarado L."/>
            <person name="Berlin A."/>
            <person name="Bochicchio J."/>
            <person name="Borenstein D."/>
            <person name="Chapman S."/>
            <person name="Chen Z."/>
            <person name="Engels R."/>
            <person name="Freedman E."/>
            <person name="Gellesch M."/>
            <person name="Goldberg J."/>
            <person name="Griggs A."/>
            <person name="Gujja S."/>
            <person name="Heiman D."/>
            <person name="Hepburn T."/>
            <person name="Howarth C."/>
            <person name="Jen D."/>
            <person name="Larson L."/>
            <person name="Lewis B."/>
            <person name="Mehta T."/>
            <person name="Park D."/>
            <person name="Pearson M."/>
            <person name="Roberts A."/>
            <person name="Saif S."/>
            <person name="Shenoy N."/>
            <person name="Sisk P."/>
            <person name="Stolte C."/>
            <person name="Sykes S."/>
            <person name="Thomson T."/>
            <person name="Walk T."/>
            <person name="White J."/>
            <person name="Yandava C."/>
            <person name="Burger G."/>
            <person name="Gray M.W."/>
            <person name="Holland P.W.H."/>
            <person name="King N."/>
            <person name="Lang F.B.F."/>
            <person name="Roger A.J."/>
            <person name="Ruiz-Trillo I."/>
            <person name="Lander E."/>
            <person name="Nusbaum C."/>
        </authorList>
    </citation>
    <scope>NUCLEOTIDE SEQUENCE [LARGE SCALE GENOMIC DNA]</scope>
    <source>
        <strain evidence="2 3">DAOM BR117</strain>
    </source>
</reference>
<dbReference type="GeneID" id="27692176"/>
<evidence type="ECO:0000313" key="3">
    <source>
        <dbReference type="Proteomes" id="UP000053201"/>
    </source>
</evidence>
<sequence length="917" mass="104978">MDDSSYRDPKVGGMVSTASRRMSLVGVMANTRARRISSMGTQLDPAAMAAVVEAHREKKIDSENASDDDMDEAGVLPGGVGASKRPGRYDALTVLQKVTSDGRTDRPRRSSDLVGRWDTTRSRAGSIAVRSLAPDDTSDPITTRKTPTSLWSGDETADLHQSHTHQHEQLTVDSSIDDIREYGASVLHPGKVLGVLPDEYDRDVYTEFDELCNEMLTVLGEFETALEEMTIWKDDFLRQTVPSNIKLQLTLLFARLFRSKSELHEPVFELVKQVRVYSRPWLDKRYALVELEKDYQRQCHIINVAIRKMEQMQLQVERIRSEKRVALWERVTKRLMDLFPDYGEQFVTVEVPEESATEPPDTANTGMSFPQTPATDVMSRPWTTTTASGTSLNSSISKSQLRASIREYITQDTPTWRRKAKDLVKQFQSILEMQHPNLIALLGHFHRRPVPKPAQPVYISSHSGTIISRSAKVPNLRASWSMLDLRQFSKMENEEEESKQRVLKRSNSSGVLFALGKDPKLRRPLPGAAIGRREKIHSGGPVPHGSGAFRNAGFDSPSEERREDTEASTFSLRYLDSIGEAEMKEIINSFIDEHPMKIPADGNLIDQDPSTKASIHKETYTLQDVMELTLLHAQQMQLLQSEYEERIQQLENHMTETEAAHEETCGDYERRIDVLQERVKRIAQEYMKQAKEGTPPDKPHTGKEDTSDVTSEVDTDLPRPDRPRTKSTRRRRSRKKSRQRWRDRKSPIRSPIHLVQKRVLPPRHRPVFTSPPFSMSFMDRLRWFTEAKLQKRSTIQQKFRSIEMNANEERLAQYHLLRPEKDSPTVESDPDVHLPAEFMPMPGDVPPPKRKDIWAEQGINMPWGGRFNVHRREIGGMNILNLFDVAMRFHHPHRSRDTPTTQNQTPHEEASRFDTPL</sequence>
<evidence type="ECO:0000256" key="1">
    <source>
        <dbReference type="SAM" id="MobiDB-lite"/>
    </source>
</evidence>
<feature type="compositionally biased region" description="Polar residues" evidence="1">
    <location>
        <begin position="139"/>
        <end position="151"/>
    </location>
</feature>
<dbReference type="Proteomes" id="UP000053201">
    <property type="component" value="Unassembled WGS sequence"/>
</dbReference>